<protein>
    <submittedName>
        <fullName evidence="1">Uncharacterized protein</fullName>
    </submittedName>
</protein>
<accession>A0ABU0ANC9</accession>
<keyword evidence="2" id="KW-1185">Reference proteome</keyword>
<organism evidence="1 2">
    <name type="scientific">Cytobacillus purgationiresistens</name>
    <dbReference type="NCBI Taxonomy" id="863449"/>
    <lineage>
        <taxon>Bacteria</taxon>
        <taxon>Bacillati</taxon>
        <taxon>Bacillota</taxon>
        <taxon>Bacilli</taxon>
        <taxon>Bacillales</taxon>
        <taxon>Bacillaceae</taxon>
        <taxon>Cytobacillus</taxon>
    </lineage>
</organism>
<gene>
    <name evidence="1" type="ORF">J2S17_004682</name>
</gene>
<dbReference type="Proteomes" id="UP001238088">
    <property type="component" value="Unassembled WGS sequence"/>
</dbReference>
<evidence type="ECO:0000313" key="1">
    <source>
        <dbReference type="EMBL" id="MDQ0272789.1"/>
    </source>
</evidence>
<sequence length="39" mass="4529">MRKIEKYNDLNEILKQSAVLILILFSLLLKTKIGKTILL</sequence>
<name>A0ABU0ANC9_9BACI</name>
<reference evidence="1 2" key="1">
    <citation type="submission" date="2023-07" db="EMBL/GenBank/DDBJ databases">
        <title>Genomic Encyclopedia of Type Strains, Phase IV (KMG-IV): sequencing the most valuable type-strain genomes for metagenomic binning, comparative biology and taxonomic classification.</title>
        <authorList>
            <person name="Goeker M."/>
        </authorList>
    </citation>
    <scope>NUCLEOTIDE SEQUENCE [LARGE SCALE GENOMIC DNA]</scope>
    <source>
        <strain evidence="1 2">DSM 23494</strain>
    </source>
</reference>
<evidence type="ECO:0000313" key="2">
    <source>
        <dbReference type="Proteomes" id="UP001238088"/>
    </source>
</evidence>
<comment type="caution">
    <text evidence="1">The sequence shown here is derived from an EMBL/GenBank/DDBJ whole genome shotgun (WGS) entry which is preliminary data.</text>
</comment>
<dbReference type="EMBL" id="JAUSUB010000028">
    <property type="protein sequence ID" value="MDQ0272789.1"/>
    <property type="molecule type" value="Genomic_DNA"/>
</dbReference>
<proteinExistence type="predicted"/>